<organism evidence="13">
    <name type="scientific">candidate division WOR-3 bacterium</name>
    <dbReference type="NCBI Taxonomy" id="2052148"/>
    <lineage>
        <taxon>Bacteria</taxon>
        <taxon>Bacteria division WOR-3</taxon>
    </lineage>
</organism>
<feature type="transmembrane region" description="Helical" evidence="11">
    <location>
        <begin position="6"/>
        <end position="25"/>
    </location>
</feature>
<dbReference type="EMBL" id="DTDR01000082">
    <property type="protein sequence ID" value="HGK63550.1"/>
    <property type="molecule type" value="Genomic_DNA"/>
</dbReference>
<name>A0A7V3ZV62_UNCW3</name>
<keyword evidence="8 11" id="KW-1133">Transmembrane helix</keyword>
<evidence type="ECO:0000259" key="12">
    <source>
        <dbReference type="SMART" id="SM00228"/>
    </source>
</evidence>
<dbReference type="InterPro" id="IPR036034">
    <property type="entry name" value="PDZ_sf"/>
</dbReference>
<evidence type="ECO:0000256" key="3">
    <source>
        <dbReference type="ARBA" id="ARBA00007931"/>
    </source>
</evidence>
<dbReference type="PANTHER" id="PTHR42837:SF2">
    <property type="entry name" value="MEMBRANE METALLOPROTEASE ARASP2, CHLOROPLASTIC-RELATED"/>
    <property type="match status" value="1"/>
</dbReference>
<keyword evidence="7 11" id="KW-0862">Zinc</keyword>
<dbReference type="GO" id="GO:0046872">
    <property type="term" value="F:metal ion binding"/>
    <property type="evidence" value="ECO:0007669"/>
    <property type="project" value="UniProtKB-KW"/>
</dbReference>
<dbReference type="InterPro" id="IPR001478">
    <property type="entry name" value="PDZ"/>
</dbReference>
<feature type="transmembrane region" description="Helical" evidence="11">
    <location>
        <begin position="384"/>
        <end position="404"/>
    </location>
</feature>
<evidence type="ECO:0000256" key="5">
    <source>
        <dbReference type="ARBA" id="ARBA00022692"/>
    </source>
</evidence>
<evidence type="ECO:0000256" key="10">
    <source>
        <dbReference type="ARBA" id="ARBA00023136"/>
    </source>
</evidence>
<dbReference type="InterPro" id="IPR008915">
    <property type="entry name" value="Peptidase_M50"/>
</dbReference>
<evidence type="ECO:0000256" key="9">
    <source>
        <dbReference type="ARBA" id="ARBA00023049"/>
    </source>
</evidence>
<dbReference type="Pfam" id="PF17820">
    <property type="entry name" value="PDZ_6"/>
    <property type="match status" value="1"/>
</dbReference>
<feature type="domain" description="PDZ" evidence="12">
    <location>
        <begin position="186"/>
        <end position="247"/>
    </location>
</feature>
<comment type="subcellular location">
    <subcellularLocation>
        <location evidence="2">Membrane</location>
        <topology evidence="2">Multi-pass membrane protein</topology>
    </subcellularLocation>
</comment>
<dbReference type="InterPro" id="IPR004387">
    <property type="entry name" value="Pept_M50_Zn"/>
</dbReference>
<dbReference type="Pfam" id="PF02163">
    <property type="entry name" value="Peptidase_M50"/>
    <property type="match status" value="1"/>
</dbReference>
<sequence>MELLIVIIVIGILITIHEIGHLITAKIYHMPVEKFSIGFGPVLLKRQIKETTYILSLIPLGGYIKLKGEESEEEDGFLAQPVKKKLMVIFMGPLANLILGFFLLFLLYFLFGIKYSPPIINYETKIGPFQKGDVLLFINKDTINSFEKAAEILNKNLNKNTFFIVKRKNKIVNFYWIVNDSIRSLYPLILPILEKVKKGSPAEKAGLKPHDTIIAVNDTFISSWEELIEKIRNSGGKRIKITYKRKGVFYANLIPQLVTADTASKKVPQIGVWVYLPRIKVNFFEAIYQAGIRTGYVSLQTLVILYKLITGKVSRKALGGPIMVAQLTYESLRWGWEYFLALFGLLAINLFIVNILPIPVLDGGRGLIFIIEHFMKRKLTKKELDVAITIGWVVIMLLIIFTFYNDLSRLFKTK</sequence>
<proteinExistence type="inferred from homology"/>
<evidence type="ECO:0000256" key="1">
    <source>
        <dbReference type="ARBA" id="ARBA00001947"/>
    </source>
</evidence>
<dbReference type="Gene3D" id="2.30.42.10">
    <property type="match status" value="1"/>
</dbReference>
<evidence type="ECO:0000256" key="2">
    <source>
        <dbReference type="ARBA" id="ARBA00004141"/>
    </source>
</evidence>
<evidence type="ECO:0000313" key="13">
    <source>
        <dbReference type="EMBL" id="HGK63550.1"/>
    </source>
</evidence>
<keyword evidence="6 11" id="KW-0378">Hydrolase</keyword>
<evidence type="ECO:0000256" key="4">
    <source>
        <dbReference type="ARBA" id="ARBA00022670"/>
    </source>
</evidence>
<feature type="transmembrane region" description="Helical" evidence="11">
    <location>
        <begin position="338"/>
        <end position="363"/>
    </location>
</feature>
<keyword evidence="11" id="KW-0479">Metal-binding</keyword>
<accession>A0A7V3ZV62</accession>
<dbReference type="SMART" id="SM00228">
    <property type="entry name" value="PDZ"/>
    <property type="match status" value="1"/>
</dbReference>
<dbReference type="GO" id="GO:0016020">
    <property type="term" value="C:membrane"/>
    <property type="evidence" value="ECO:0007669"/>
    <property type="project" value="UniProtKB-SubCell"/>
</dbReference>
<dbReference type="AlphaFoldDB" id="A0A7V3ZV62"/>
<dbReference type="InterPro" id="IPR041489">
    <property type="entry name" value="PDZ_6"/>
</dbReference>
<protein>
    <recommendedName>
        <fullName evidence="11">Zinc metalloprotease</fullName>
        <ecNumber evidence="11">3.4.24.-</ecNumber>
    </recommendedName>
</protein>
<reference evidence="13" key="1">
    <citation type="journal article" date="2020" name="mSystems">
        <title>Genome- and Community-Level Interaction Insights into Carbon Utilization and Element Cycling Functions of Hydrothermarchaeota in Hydrothermal Sediment.</title>
        <authorList>
            <person name="Zhou Z."/>
            <person name="Liu Y."/>
            <person name="Xu W."/>
            <person name="Pan J."/>
            <person name="Luo Z.H."/>
            <person name="Li M."/>
        </authorList>
    </citation>
    <scope>NUCLEOTIDE SEQUENCE [LARGE SCALE GENOMIC DNA]</scope>
    <source>
        <strain evidence="13">SpSt-697</strain>
    </source>
</reference>
<gene>
    <name evidence="13" type="primary">rseP</name>
    <name evidence="13" type="ORF">ENU74_03025</name>
</gene>
<comment type="caution">
    <text evidence="13">The sequence shown here is derived from an EMBL/GenBank/DDBJ whole genome shotgun (WGS) entry which is preliminary data.</text>
</comment>
<feature type="transmembrane region" description="Helical" evidence="11">
    <location>
        <begin position="86"/>
        <end position="111"/>
    </location>
</feature>
<dbReference type="NCBIfam" id="TIGR00054">
    <property type="entry name" value="RIP metalloprotease RseP"/>
    <property type="match status" value="1"/>
</dbReference>
<keyword evidence="10 11" id="KW-0472">Membrane</keyword>
<evidence type="ECO:0000256" key="7">
    <source>
        <dbReference type="ARBA" id="ARBA00022833"/>
    </source>
</evidence>
<dbReference type="EC" id="3.4.24.-" evidence="11"/>
<keyword evidence="9 11" id="KW-0482">Metalloprotease</keyword>
<evidence type="ECO:0000256" key="11">
    <source>
        <dbReference type="RuleBase" id="RU362031"/>
    </source>
</evidence>
<keyword evidence="4 13" id="KW-0645">Protease</keyword>
<keyword evidence="5 11" id="KW-0812">Transmembrane</keyword>
<dbReference type="GO" id="GO:0006508">
    <property type="term" value="P:proteolysis"/>
    <property type="evidence" value="ECO:0007669"/>
    <property type="project" value="UniProtKB-KW"/>
</dbReference>
<dbReference type="CDD" id="cd06163">
    <property type="entry name" value="S2P-M50_PDZ_RseP-like"/>
    <property type="match status" value="1"/>
</dbReference>
<comment type="similarity">
    <text evidence="3 11">Belongs to the peptidase M50B family.</text>
</comment>
<dbReference type="SUPFAM" id="SSF50156">
    <property type="entry name" value="PDZ domain-like"/>
    <property type="match status" value="1"/>
</dbReference>
<dbReference type="PANTHER" id="PTHR42837">
    <property type="entry name" value="REGULATOR OF SIGMA-E PROTEASE RSEP"/>
    <property type="match status" value="1"/>
</dbReference>
<comment type="cofactor">
    <cofactor evidence="1 11">
        <name>Zn(2+)</name>
        <dbReference type="ChEBI" id="CHEBI:29105"/>
    </cofactor>
</comment>
<evidence type="ECO:0000256" key="6">
    <source>
        <dbReference type="ARBA" id="ARBA00022801"/>
    </source>
</evidence>
<dbReference type="GO" id="GO:0004222">
    <property type="term" value="F:metalloendopeptidase activity"/>
    <property type="evidence" value="ECO:0007669"/>
    <property type="project" value="InterPro"/>
</dbReference>
<evidence type="ECO:0000256" key="8">
    <source>
        <dbReference type="ARBA" id="ARBA00022989"/>
    </source>
</evidence>
<dbReference type="CDD" id="cd23081">
    <property type="entry name" value="cpPDZ_EcRseP-like"/>
    <property type="match status" value="1"/>
</dbReference>